<comment type="caution">
    <text evidence="2">The sequence shown here is derived from an EMBL/GenBank/DDBJ whole genome shotgun (WGS) entry which is preliminary data.</text>
</comment>
<feature type="transmembrane region" description="Helical" evidence="1">
    <location>
        <begin position="78"/>
        <end position="100"/>
    </location>
</feature>
<proteinExistence type="predicted"/>
<keyword evidence="1" id="KW-1133">Transmembrane helix</keyword>
<keyword evidence="3" id="KW-1185">Reference proteome</keyword>
<dbReference type="RefSeq" id="WP_109351746.1">
    <property type="nucleotide sequence ID" value="NZ_QFRI01000001.1"/>
</dbReference>
<organism evidence="2 3">
    <name type="scientific">Algibacter marinivivus</name>
    <dbReference type="NCBI Taxonomy" id="2100723"/>
    <lineage>
        <taxon>Bacteria</taxon>
        <taxon>Pseudomonadati</taxon>
        <taxon>Bacteroidota</taxon>
        <taxon>Flavobacteriia</taxon>
        <taxon>Flavobacteriales</taxon>
        <taxon>Flavobacteriaceae</taxon>
        <taxon>Algibacter</taxon>
    </lineage>
</organism>
<dbReference type="AlphaFoldDB" id="A0A2U2X7J7"/>
<gene>
    <name evidence="2" type="ORF">DIS18_04085</name>
</gene>
<accession>A0A2U2X7J7</accession>
<dbReference type="EMBL" id="QFRI01000001">
    <property type="protein sequence ID" value="PWH83741.1"/>
    <property type="molecule type" value="Genomic_DNA"/>
</dbReference>
<keyword evidence="1" id="KW-0812">Transmembrane</keyword>
<evidence type="ECO:0008006" key="4">
    <source>
        <dbReference type="Google" id="ProtNLM"/>
    </source>
</evidence>
<sequence length="150" mass="17139">MKKIKFLHGLLIVLLTLFTISFFAELYNFKTFEGEYLYSHFIINMSISLIIIIGLFFKQRALYSIIRKGFFNSTIHANFKKAGLFFLIAGFGGVVFDVVMISKISDRIVELLYSNLGKDFLLIMVGFSLFILADIIQNGSNLKLENDLTI</sequence>
<name>A0A2U2X7J7_9FLAO</name>
<protein>
    <recommendedName>
        <fullName evidence="4">DUF2975 domain-containing protein</fullName>
    </recommendedName>
</protein>
<keyword evidence="1" id="KW-0472">Membrane</keyword>
<feature type="transmembrane region" description="Helical" evidence="1">
    <location>
        <begin position="7"/>
        <end position="24"/>
    </location>
</feature>
<evidence type="ECO:0000313" key="3">
    <source>
        <dbReference type="Proteomes" id="UP000245375"/>
    </source>
</evidence>
<dbReference type="OrthoDB" id="1135037at2"/>
<feature type="transmembrane region" description="Helical" evidence="1">
    <location>
        <begin position="120"/>
        <end position="136"/>
    </location>
</feature>
<dbReference type="Proteomes" id="UP000245375">
    <property type="component" value="Unassembled WGS sequence"/>
</dbReference>
<evidence type="ECO:0000256" key="1">
    <source>
        <dbReference type="SAM" id="Phobius"/>
    </source>
</evidence>
<feature type="transmembrane region" description="Helical" evidence="1">
    <location>
        <begin position="36"/>
        <end position="57"/>
    </location>
</feature>
<evidence type="ECO:0000313" key="2">
    <source>
        <dbReference type="EMBL" id="PWH83741.1"/>
    </source>
</evidence>
<reference evidence="3" key="3">
    <citation type="submission" date="2018-05" db="EMBL/GenBank/DDBJ databases">
        <authorList>
            <person name="Lu D."/>
        </authorList>
    </citation>
    <scope>NUCLEOTIDE SEQUENCE [LARGE SCALE GENOMIC DNA]</scope>
    <source>
        <strain evidence="3">ZY111</strain>
    </source>
</reference>
<reference evidence="3" key="2">
    <citation type="submission" date="2018-05" db="EMBL/GenBank/DDBJ databases">
        <title>Algibacter marinivivus sp. nov., isolated from sample around a algae.</title>
        <authorList>
            <person name="Lu D."/>
        </authorList>
    </citation>
    <scope>NUCLEOTIDE SEQUENCE [LARGE SCALE GENOMIC DNA]</scope>
    <source>
        <strain evidence="3">ZY111</strain>
    </source>
</reference>
<reference evidence="2 3" key="1">
    <citation type="submission" date="2018-05" db="EMBL/GenBank/DDBJ databases">
        <title>Algibacter marinivivus sp. nov., isolated from sample around a algae.</title>
        <authorList>
            <person name="Zhong X."/>
        </authorList>
    </citation>
    <scope>NUCLEOTIDE SEQUENCE [LARGE SCALE GENOMIC DNA]</scope>
    <source>
        <strain evidence="2 3">ZY111</strain>
    </source>
</reference>